<keyword evidence="9" id="KW-1185">Reference proteome</keyword>
<keyword evidence="4 6" id="KW-1133">Transmembrane helix</keyword>
<dbReference type="CDD" id="cd06174">
    <property type="entry name" value="MFS"/>
    <property type="match status" value="1"/>
</dbReference>
<dbReference type="PANTHER" id="PTHR23513">
    <property type="entry name" value="INTEGRAL MEMBRANE EFFLUX PROTEIN-RELATED"/>
    <property type="match status" value="1"/>
</dbReference>
<accession>A0ABP6I8F0</accession>
<dbReference type="InterPro" id="IPR020846">
    <property type="entry name" value="MFS_dom"/>
</dbReference>
<dbReference type="Pfam" id="PF07690">
    <property type="entry name" value="MFS_1"/>
    <property type="match status" value="1"/>
</dbReference>
<feature type="transmembrane region" description="Helical" evidence="6">
    <location>
        <begin position="338"/>
        <end position="358"/>
    </location>
</feature>
<dbReference type="PROSITE" id="PS50850">
    <property type="entry name" value="MFS"/>
    <property type="match status" value="1"/>
</dbReference>
<protein>
    <recommendedName>
        <fullName evidence="7">Major facilitator superfamily (MFS) profile domain-containing protein</fullName>
    </recommendedName>
</protein>
<feature type="transmembrane region" description="Helical" evidence="6">
    <location>
        <begin position="142"/>
        <end position="159"/>
    </location>
</feature>
<organism evidence="8 9">
    <name type="scientific">Streptosporangium fragile</name>
    <dbReference type="NCBI Taxonomy" id="46186"/>
    <lineage>
        <taxon>Bacteria</taxon>
        <taxon>Bacillati</taxon>
        <taxon>Actinomycetota</taxon>
        <taxon>Actinomycetes</taxon>
        <taxon>Streptosporangiales</taxon>
        <taxon>Streptosporangiaceae</taxon>
        <taxon>Streptosporangium</taxon>
    </lineage>
</organism>
<feature type="transmembrane region" description="Helical" evidence="6">
    <location>
        <begin position="274"/>
        <end position="296"/>
    </location>
</feature>
<name>A0ABP6I8F0_9ACTN</name>
<evidence type="ECO:0000313" key="8">
    <source>
        <dbReference type="EMBL" id="GAA2855761.1"/>
    </source>
</evidence>
<feature type="domain" description="Major facilitator superfamily (MFS) profile" evidence="7">
    <location>
        <begin position="51"/>
        <end position="455"/>
    </location>
</feature>
<sequence>MNDPPDIPTAPDPPAPLAREDARAVLGVTGRKDDTTPLLRTLRAHGTGLSFMVGLSVLAVVDGFQTQAFSVLTPEVSAGTGVDLGTISAIIGVQGVAAGLAPFGVAALLRRYPHRVRLALATGFAWSVATLFTGVVSGPVSLGALMLVNGATTGTVALLHPPLLMDAYPPAARMRVMSLYSASTPLANIVAPLFIAVLVSWLGMDWRAVFVSLGVVSVLACLPVLRLREPTLGRWDVAELSARAGVSPPTGHDDPMGFLATVRRVMRIPSIRRMAAGFTAIGALAVPYGVVISTLLDSEWGLSVGQRGLFTSATAVVSIVALAVFGSRAESAYRAGPARFMALSGGALALAAAAFALSALVPNLWLVLALLALGQALLAVIGPCLFIGGLSVVRPEDRAHAMAALGLILAFGGLAGAGLLALATAFFDMRGALLLLLLPAVAGSLLIATLHKTLMGDLDALIDHAIGEEKQC</sequence>
<comment type="subcellular location">
    <subcellularLocation>
        <location evidence="1">Cell membrane</location>
        <topology evidence="1">Multi-pass membrane protein</topology>
    </subcellularLocation>
</comment>
<dbReference type="InterPro" id="IPR011701">
    <property type="entry name" value="MFS"/>
</dbReference>
<feature type="transmembrane region" description="Helical" evidence="6">
    <location>
        <begin position="308"/>
        <end position="326"/>
    </location>
</feature>
<evidence type="ECO:0000256" key="2">
    <source>
        <dbReference type="ARBA" id="ARBA00022475"/>
    </source>
</evidence>
<reference evidence="9" key="1">
    <citation type="journal article" date="2019" name="Int. J. Syst. Evol. Microbiol.">
        <title>The Global Catalogue of Microorganisms (GCM) 10K type strain sequencing project: providing services to taxonomists for standard genome sequencing and annotation.</title>
        <authorList>
            <consortium name="The Broad Institute Genomics Platform"/>
            <consortium name="The Broad Institute Genome Sequencing Center for Infectious Disease"/>
            <person name="Wu L."/>
            <person name="Ma J."/>
        </authorList>
    </citation>
    <scope>NUCLEOTIDE SEQUENCE [LARGE SCALE GENOMIC DNA]</scope>
    <source>
        <strain evidence="9">JCM 6242</strain>
    </source>
</reference>
<evidence type="ECO:0000256" key="1">
    <source>
        <dbReference type="ARBA" id="ARBA00004651"/>
    </source>
</evidence>
<dbReference type="Proteomes" id="UP001500831">
    <property type="component" value="Unassembled WGS sequence"/>
</dbReference>
<comment type="caution">
    <text evidence="8">The sequence shown here is derived from an EMBL/GenBank/DDBJ whole genome shotgun (WGS) entry which is preliminary data.</text>
</comment>
<feature type="transmembrane region" description="Helical" evidence="6">
    <location>
        <begin position="208"/>
        <end position="225"/>
    </location>
</feature>
<proteinExistence type="predicted"/>
<feature type="transmembrane region" description="Helical" evidence="6">
    <location>
        <begin position="364"/>
        <end position="390"/>
    </location>
</feature>
<feature type="transmembrane region" description="Helical" evidence="6">
    <location>
        <begin position="116"/>
        <end position="136"/>
    </location>
</feature>
<dbReference type="InterPro" id="IPR036259">
    <property type="entry name" value="MFS_trans_sf"/>
</dbReference>
<feature type="transmembrane region" description="Helical" evidence="6">
    <location>
        <begin position="432"/>
        <end position="450"/>
    </location>
</feature>
<dbReference type="Gene3D" id="1.20.1250.20">
    <property type="entry name" value="MFS general substrate transporter like domains"/>
    <property type="match status" value="2"/>
</dbReference>
<dbReference type="PANTHER" id="PTHR23513:SF11">
    <property type="entry name" value="STAPHYLOFERRIN A TRANSPORTER"/>
    <property type="match status" value="1"/>
</dbReference>
<evidence type="ECO:0000256" key="6">
    <source>
        <dbReference type="SAM" id="Phobius"/>
    </source>
</evidence>
<evidence type="ECO:0000256" key="4">
    <source>
        <dbReference type="ARBA" id="ARBA00022989"/>
    </source>
</evidence>
<evidence type="ECO:0000259" key="7">
    <source>
        <dbReference type="PROSITE" id="PS50850"/>
    </source>
</evidence>
<dbReference type="EMBL" id="BAAAVI010000007">
    <property type="protein sequence ID" value="GAA2855761.1"/>
    <property type="molecule type" value="Genomic_DNA"/>
</dbReference>
<feature type="transmembrane region" description="Helical" evidence="6">
    <location>
        <begin position="84"/>
        <end position="109"/>
    </location>
</feature>
<keyword evidence="2" id="KW-1003">Cell membrane</keyword>
<evidence type="ECO:0000313" key="9">
    <source>
        <dbReference type="Proteomes" id="UP001500831"/>
    </source>
</evidence>
<evidence type="ECO:0000256" key="3">
    <source>
        <dbReference type="ARBA" id="ARBA00022692"/>
    </source>
</evidence>
<dbReference type="SUPFAM" id="SSF103473">
    <property type="entry name" value="MFS general substrate transporter"/>
    <property type="match status" value="1"/>
</dbReference>
<keyword evidence="5 6" id="KW-0472">Membrane</keyword>
<gene>
    <name evidence="8" type="ORF">GCM10010517_13990</name>
</gene>
<evidence type="ECO:0000256" key="5">
    <source>
        <dbReference type="ARBA" id="ARBA00023136"/>
    </source>
</evidence>
<keyword evidence="3 6" id="KW-0812">Transmembrane</keyword>
<feature type="transmembrane region" description="Helical" evidence="6">
    <location>
        <begin position="179"/>
        <end position="202"/>
    </location>
</feature>
<feature type="transmembrane region" description="Helical" evidence="6">
    <location>
        <begin position="402"/>
        <end position="426"/>
    </location>
</feature>
<dbReference type="RefSeq" id="WP_344968977.1">
    <property type="nucleotide sequence ID" value="NZ_BAAAVI010000007.1"/>
</dbReference>